<protein>
    <submittedName>
        <fullName evidence="1">DUF3881 family protein</fullName>
    </submittedName>
</protein>
<comment type="caution">
    <text evidence="1">The sequence shown here is derived from an EMBL/GenBank/DDBJ whole genome shotgun (WGS) entry which is preliminary data.</text>
</comment>
<dbReference type="AlphaFoldDB" id="A0A9D2SD94"/>
<accession>A0A9D2SD94</accession>
<dbReference type="Pfam" id="PF12997">
    <property type="entry name" value="DUF3881"/>
    <property type="match status" value="1"/>
</dbReference>
<dbReference type="Proteomes" id="UP000886883">
    <property type="component" value="Unassembled WGS sequence"/>
</dbReference>
<dbReference type="EMBL" id="DWXE01000039">
    <property type="protein sequence ID" value="HJB91775.1"/>
    <property type="molecule type" value="Genomic_DNA"/>
</dbReference>
<name>A0A9D2SD94_9FIRM</name>
<gene>
    <name evidence="1" type="ORF">H9763_09990</name>
</gene>
<sequence length="293" mass="33288">MHKFLRAVGFSEYTEKKQIQQLIREVILHADERSYTTRNGNSLYAEFAKNFSDEIGVAVCGEFDEEDNYSFDYYYPYLQSKIVSTSEDISVERHAALESFAGICEDPKVGVSLIFYLQNRIAYLKHLNEGNLPVKGTSLNLSALSCDGTIMMPIRKTEWQKKKIQKDAVTRNRLIQAARGGDEDAIESLTLEDMDTYTTISRKIQKEDVFSLVDTYFMPYGVECDQYSILGEIQECSSVKNSLTGEEVSVMQVCCNDLNLQVCINKKDLLGEPAAGRRFKGSIWLQGFINYPN</sequence>
<evidence type="ECO:0000313" key="1">
    <source>
        <dbReference type="EMBL" id="HJB91775.1"/>
    </source>
</evidence>
<proteinExistence type="predicted"/>
<organism evidence="1 2">
    <name type="scientific">Candidatus Eisenbergiella merdigallinarum</name>
    <dbReference type="NCBI Taxonomy" id="2838552"/>
    <lineage>
        <taxon>Bacteria</taxon>
        <taxon>Bacillati</taxon>
        <taxon>Bacillota</taxon>
        <taxon>Clostridia</taxon>
        <taxon>Lachnospirales</taxon>
        <taxon>Lachnospiraceae</taxon>
        <taxon>Eisenbergiella</taxon>
    </lineage>
</organism>
<evidence type="ECO:0000313" key="2">
    <source>
        <dbReference type="Proteomes" id="UP000886883"/>
    </source>
</evidence>
<reference evidence="1" key="1">
    <citation type="journal article" date="2021" name="PeerJ">
        <title>Extensive microbial diversity within the chicken gut microbiome revealed by metagenomics and culture.</title>
        <authorList>
            <person name="Gilroy R."/>
            <person name="Ravi A."/>
            <person name="Getino M."/>
            <person name="Pursley I."/>
            <person name="Horton D.L."/>
            <person name="Alikhan N.F."/>
            <person name="Baker D."/>
            <person name="Gharbi K."/>
            <person name="Hall N."/>
            <person name="Watson M."/>
            <person name="Adriaenssens E.M."/>
            <person name="Foster-Nyarko E."/>
            <person name="Jarju S."/>
            <person name="Secka A."/>
            <person name="Antonio M."/>
            <person name="Oren A."/>
            <person name="Chaudhuri R.R."/>
            <person name="La Ragione R."/>
            <person name="Hildebrand F."/>
            <person name="Pallen M.J."/>
        </authorList>
    </citation>
    <scope>NUCLEOTIDE SEQUENCE</scope>
    <source>
        <strain evidence="1">USAMLcec3-2134</strain>
    </source>
</reference>
<reference evidence="1" key="2">
    <citation type="submission" date="2021-04" db="EMBL/GenBank/DDBJ databases">
        <authorList>
            <person name="Gilroy R."/>
        </authorList>
    </citation>
    <scope>NUCLEOTIDE SEQUENCE</scope>
    <source>
        <strain evidence="1">USAMLcec3-2134</strain>
    </source>
</reference>
<dbReference type="InterPro" id="IPR024541">
    <property type="entry name" value="DUF3881"/>
</dbReference>